<comment type="caution">
    <text evidence="6">The sequence shown here is derived from an EMBL/GenBank/DDBJ whole genome shotgun (WGS) entry which is preliminary data.</text>
</comment>
<gene>
    <name evidence="6" type="ORF">BJ322DRAFT_1141791</name>
</gene>
<name>A0A9P6HDU3_9AGAM</name>
<organism evidence="6 7">
    <name type="scientific">Thelephora terrestris</name>
    <dbReference type="NCBI Taxonomy" id="56493"/>
    <lineage>
        <taxon>Eukaryota</taxon>
        <taxon>Fungi</taxon>
        <taxon>Dikarya</taxon>
        <taxon>Basidiomycota</taxon>
        <taxon>Agaricomycotina</taxon>
        <taxon>Agaricomycetes</taxon>
        <taxon>Thelephorales</taxon>
        <taxon>Thelephoraceae</taxon>
        <taxon>Thelephora</taxon>
    </lineage>
</organism>
<dbReference type="GO" id="GO:0008270">
    <property type="term" value="F:zinc ion binding"/>
    <property type="evidence" value="ECO:0007669"/>
    <property type="project" value="UniProtKB-KW"/>
</dbReference>
<protein>
    <recommendedName>
        <fullName evidence="5">RanBP2-type domain-containing protein</fullName>
    </recommendedName>
</protein>
<evidence type="ECO:0000256" key="4">
    <source>
        <dbReference type="SAM" id="MobiDB-lite"/>
    </source>
</evidence>
<evidence type="ECO:0000259" key="5">
    <source>
        <dbReference type="PROSITE" id="PS01358"/>
    </source>
</evidence>
<dbReference type="PROSITE" id="PS01358">
    <property type="entry name" value="ZF_RANBP2_1"/>
    <property type="match status" value="1"/>
</dbReference>
<feature type="region of interest" description="Disordered" evidence="4">
    <location>
        <begin position="39"/>
        <end position="58"/>
    </location>
</feature>
<dbReference type="AlphaFoldDB" id="A0A9P6HDU3"/>
<keyword evidence="2" id="KW-0863">Zinc-finger</keyword>
<feature type="region of interest" description="Disordered" evidence="4">
    <location>
        <begin position="491"/>
        <end position="539"/>
    </location>
</feature>
<keyword evidence="7" id="KW-1185">Reference proteome</keyword>
<proteinExistence type="predicted"/>
<reference evidence="6" key="1">
    <citation type="journal article" date="2020" name="Nat. Commun.">
        <title>Large-scale genome sequencing of mycorrhizal fungi provides insights into the early evolution of symbiotic traits.</title>
        <authorList>
            <person name="Miyauchi S."/>
            <person name="Kiss E."/>
            <person name="Kuo A."/>
            <person name="Drula E."/>
            <person name="Kohler A."/>
            <person name="Sanchez-Garcia M."/>
            <person name="Morin E."/>
            <person name="Andreopoulos B."/>
            <person name="Barry K.W."/>
            <person name="Bonito G."/>
            <person name="Buee M."/>
            <person name="Carver A."/>
            <person name="Chen C."/>
            <person name="Cichocki N."/>
            <person name="Clum A."/>
            <person name="Culley D."/>
            <person name="Crous P.W."/>
            <person name="Fauchery L."/>
            <person name="Girlanda M."/>
            <person name="Hayes R.D."/>
            <person name="Keri Z."/>
            <person name="LaButti K."/>
            <person name="Lipzen A."/>
            <person name="Lombard V."/>
            <person name="Magnuson J."/>
            <person name="Maillard F."/>
            <person name="Murat C."/>
            <person name="Nolan M."/>
            <person name="Ohm R.A."/>
            <person name="Pangilinan J."/>
            <person name="Pereira M.F."/>
            <person name="Perotto S."/>
            <person name="Peter M."/>
            <person name="Pfister S."/>
            <person name="Riley R."/>
            <person name="Sitrit Y."/>
            <person name="Stielow J.B."/>
            <person name="Szollosi G."/>
            <person name="Zifcakova L."/>
            <person name="Stursova M."/>
            <person name="Spatafora J.W."/>
            <person name="Tedersoo L."/>
            <person name="Vaario L.M."/>
            <person name="Yamada A."/>
            <person name="Yan M."/>
            <person name="Wang P."/>
            <person name="Xu J."/>
            <person name="Bruns T."/>
            <person name="Baldrian P."/>
            <person name="Vilgalys R."/>
            <person name="Dunand C."/>
            <person name="Henrissat B."/>
            <person name="Grigoriev I.V."/>
            <person name="Hibbett D."/>
            <person name="Nagy L.G."/>
            <person name="Martin F.M."/>
        </authorList>
    </citation>
    <scope>NUCLEOTIDE SEQUENCE</scope>
    <source>
        <strain evidence="6">UH-Tt-Lm1</strain>
    </source>
</reference>
<feature type="region of interest" description="Disordered" evidence="4">
    <location>
        <begin position="177"/>
        <end position="199"/>
    </location>
</feature>
<reference evidence="6" key="2">
    <citation type="submission" date="2020-11" db="EMBL/GenBank/DDBJ databases">
        <authorList>
            <consortium name="DOE Joint Genome Institute"/>
            <person name="Kuo A."/>
            <person name="Miyauchi S."/>
            <person name="Kiss E."/>
            <person name="Drula E."/>
            <person name="Kohler A."/>
            <person name="Sanchez-Garcia M."/>
            <person name="Andreopoulos B."/>
            <person name="Barry K.W."/>
            <person name="Bonito G."/>
            <person name="Buee M."/>
            <person name="Carver A."/>
            <person name="Chen C."/>
            <person name="Cichocki N."/>
            <person name="Clum A."/>
            <person name="Culley D."/>
            <person name="Crous P.W."/>
            <person name="Fauchery L."/>
            <person name="Girlanda M."/>
            <person name="Hayes R."/>
            <person name="Keri Z."/>
            <person name="Labutti K."/>
            <person name="Lipzen A."/>
            <person name="Lombard V."/>
            <person name="Magnuson J."/>
            <person name="Maillard F."/>
            <person name="Morin E."/>
            <person name="Murat C."/>
            <person name="Nolan M."/>
            <person name="Ohm R."/>
            <person name="Pangilinan J."/>
            <person name="Pereira M."/>
            <person name="Perotto S."/>
            <person name="Peter M."/>
            <person name="Riley R."/>
            <person name="Sitrit Y."/>
            <person name="Stielow B."/>
            <person name="Szollosi G."/>
            <person name="Zifcakova L."/>
            <person name="Stursova M."/>
            <person name="Spatafora J.W."/>
            <person name="Tedersoo L."/>
            <person name="Vaario L.-M."/>
            <person name="Yamada A."/>
            <person name="Yan M."/>
            <person name="Wang P."/>
            <person name="Xu J."/>
            <person name="Bruns T."/>
            <person name="Baldrian P."/>
            <person name="Vilgalys R."/>
            <person name="Henrissat B."/>
            <person name="Grigoriev I.V."/>
            <person name="Hibbett D."/>
            <person name="Nagy L.G."/>
            <person name="Martin F.M."/>
        </authorList>
    </citation>
    <scope>NUCLEOTIDE SEQUENCE</scope>
    <source>
        <strain evidence="6">UH-Tt-Lm1</strain>
    </source>
</reference>
<keyword evidence="1" id="KW-0479">Metal-binding</keyword>
<dbReference type="InterPro" id="IPR001876">
    <property type="entry name" value="Znf_RanBP2"/>
</dbReference>
<sequence>MDMSIRYPTFPHLPPTRVRCPRSLPEFVIPATLRRNLGDAPAETPEIPTPLTVQGTGAGGTPVKGIVNISSFLSTGSNVLRCCTGNHRYLSPTTAASYLLTELRDRSAPLPVSVWSVKNGNTFGHEQGRISLFCVYRTHEDACEALSSSIHHFEFSPALDADLHPFSKLQLIHVERRPSDSSLSPQTPPSLEMNAPTISLPPPSRFSPDLLSPMQHDFGGFALSSNPPNPKANFRFGDWMYVIPNALKGWLSLTFANTSCPSVSCAAHNFGRNSNCIGCGMSRPPVGSLAVQPQGRVLPPQRFSPRFSNFESPRDITLTGPGPQLPMHPSQAPKNPFPIQLTPSGTHICMGGKVQNISKDPLSPCYMFWSFNEPLPDQGQIRPTLSVALQHPPILNTGNRGPIEHQPGDWICKKCNYLNWRRRKVCQTCYPYAEGNGDSIPATVQAERITLLASTIRGREFHSLPPSPSCVIHERPLRRSSLPLQALAAQQPNNDVCRHDGQRFPTPRSRSQADSFLKTRQPSPSFGTNSPAHVDTSPPGLLLPSFLQDIVQSPSLSPASSADFSLEDYSNDEIEPRSSKLNEGCANMPYHGPMLHSSPALKSTTSFTNMYNIWKLGGDETKGW</sequence>
<evidence type="ECO:0000256" key="1">
    <source>
        <dbReference type="ARBA" id="ARBA00022723"/>
    </source>
</evidence>
<feature type="domain" description="RanBP2-type" evidence="5">
    <location>
        <begin position="410"/>
        <end position="429"/>
    </location>
</feature>
<evidence type="ECO:0000313" key="6">
    <source>
        <dbReference type="EMBL" id="KAF9784738.1"/>
    </source>
</evidence>
<dbReference type="InterPro" id="IPR036443">
    <property type="entry name" value="Znf_RanBP2_sf"/>
</dbReference>
<dbReference type="SMART" id="SM00547">
    <property type="entry name" value="ZnF_RBZ"/>
    <property type="match status" value="2"/>
</dbReference>
<dbReference type="OrthoDB" id="448399at2759"/>
<evidence type="ECO:0000256" key="3">
    <source>
        <dbReference type="ARBA" id="ARBA00022833"/>
    </source>
</evidence>
<keyword evidence="3" id="KW-0862">Zinc</keyword>
<dbReference type="Proteomes" id="UP000736335">
    <property type="component" value="Unassembled WGS sequence"/>
</dbReference>
<dbReference type="EMBL" id="WIUZ02000008">
    <property type="protein sequence ID" value="KAF9784738.1"/>
    <property type="molecule type" value="Genomic_DNA"/>
</dbReference>
<accession>A0A9P6HDU3</accession>
<evidence type="ECO:0000313" key="7">
    <source>
        <dbReference type="Proteomes" id="UP000736335"/>
    </source>
</evidence>
<dbReference type="SUPFAM" id="SSF90209">
    <property type="entry name" value="Ran binding protein zinc finger-like"/>
    <property type="match status" value="1"/>
</dbReference>
<feature type="compositionally biased region" description="Polar residues" evidence="4">
    <location>
        <begin position="508"/>
        <end position="531"/>
    </location>
</feature>
<dbReference type="Gene3D" id="4.10.1060.10">
    <property type="entry name" value="Zinc finger, RanBP2-type"/>
    <property type="match status" value="1"/>
</dbReference>
<evidence type="ECO:0000256" key="2">
    <source>
        <dbReference type="ARBA" id="ARBA00022771"/>
    </source>
</evidence>